<sequence>MAREFLHLRPNDISGMIFVDVDQELNTVEGLWPAPYVDSVVDGLDVFDVLGITSGHRLLADDEWRELMSVKKREKEDEEKEHARVVVAEAARYIESGSVLTLKKQLDRSQRNAPLLGDRPVSVLKEDAESSECHGGREKEIPKMIETYDTLDEKWQRGLLGLSSKSKWVCTEKSGHNIHSTKPELIVQELKWVLENLNEW</sequence>
<evidence type="ECO:0000313" key="1">
    <source>
        <dbReference type="EMBL" id="EED12938.1"/>
    </source>
</evidence>
<gene>
    <name evidence="1" type="ORF">TSTA_054500</name>
</gene>
<dbReference type="AlphaFoldDB" id="B8MR43"/>
<dbReference type="OMA" id="ECHGGRE"/>
<dbReference type="GeneID" id="8100388"/>
<proteinExistence type="predicted"/>
<evidence type="ECO:0000313" key="2">
    <source>
        <dbReference type="Proteomes" id="UP000001745"/>
    </source>
</evidence>
<dbReference type="OrthoDB" id="294702at2759"/>
<dbReference type="PhylomeDB" id="B8MR43"/>
<dbReference type="STRING" id="441959.B8MR43"/>
<reference evidence="2" key="1">
    <citation type="journal article" date="2015" name="Genome Announc.">
        <title>Genome sequence of the AIDS-associated pathogen Penicillium marneffei (ATCC18224) and its near taxonomic relative Talaromyces stipitatus (ATCC10500).</title>
        <authorList>
            <person name="Nierman W.C."/>
            <person name="Fedorova-Abrams N.D."/>
            <person name="Andrianopoulos A."/>
        </authorList>
    </citation>
    <scope>NUCLEOTIDE SEQUENCE [LARGE SCALE GENOMIC DNA]</scope>
    <source>
        <strain evidence="2">ATCC 10500 / CBS 375.48 / QM 6759 / NRRL 1006</strain>
    </source>
</reference>
<organism evidence="1 2">
    <name type="scientific">Talaromyces stipitatus (strain ATCC 10500 / CBS 375.48 / QM 6759 / NRRL 1006)</name>
    <name type="common">Penicillium stipitatum</name>
    <dbReference type="NCBI Taxonomy" id="441959"/>
    <lineage>
        <taxon>Eukaryota</taxon>
        <taxon>Fungi</taxon>
        <taxon>Dikarya</taxon>
        <taxon>Ascomycota</taxon>
        <taxon>Pezizomycotina</taxon>
        <taxon>Eurotiomycetes</taxon>
        <taxon>Eurotiomycetidae</taxon>
        <taxon>Eurotiales</taxon>
        <taxon>Trichocomaceae</taxon>
        <taxon>Talaromyces</taxon>
        <taxon>Talaromyces sect. Talaromyces</taxon>
    </lineage>
</organism>
<accession>B8MR43</accession>
<dbReference type="RefSeq" id="XP_002487049.1">
    <property type="nucleotide sequence ID" value="XM_002487004.1"/>
</dbReference>
<keyword evidence="2" id="KW-1185">Reference proteome</keyword>
<name>B8MR43_TALSN</name>
<evidence type="ECO:0008006" key="3">
    <source>
        <dbReference type="Google" id="ProtNLM"/>
    </source>
</evidence>
<dbReference type="EMBL" id="EQ962659">
    <property type="protein sequence ID" value="EED12938.1"/>
    <property type="molecule type" value="Genomic_DNA"/>
</dbReference>
<dbReference type="InParanoid" id="B8MR43"/>
<dbReference type="Proteomes" id="UP000001745">
    <property type="component" value="Unassembled WGS sequence"/>
</dbReference>
<dbReference type="eggNOG" id="ENOG502SK14">
    <property type="taxonomic scope" value="Eukaryota"/>
</dbReference>
<dbReference type="HOGENOM" id="CLU_1367058_0_0_1"/>
<protein>
    <recommendedName>
        <fullName evidence="3">Alpha/beta hydrolase</fullName>
    </recommendedName>
</protein>
<dbReference type="VEuPathDB" id="FungiDB:TSTA_054500"/>